<keyword evidence="3" id="KW-0964">Secreted</keyword>
<comment type="subcellular location">
    <subcellularLocation>
        <location evidence="1">Secreted</location>
    </subcellularLocation>
</comment>
<evidence type="ECO:0000313" key="8">
    <source>
        <dbReference type="EnsemblProtists" id="Phyra81529"/>
    </source>
</evidence>
<dbReference type="Gene3D" id="1.10.239.10">
    <property type="entry name" value="Elicitin domain"/>
    <property type="match status" value="1"/>
</dbReference>
<dbReference type="InterPro" id="IPR036470">
    <property type="entry name" value="Elicitin_sf"/>
</dbReference>
<dbReference type="VEuPathDB" id="FungiDB:KRP22_3840"/>
<evidence type="ECO:0000256" key="3">
    <source>
        <dbReference type="ARBA" id="ARBA00022525"/>
    </source>
</evidence>
<feature type="compositionally biased region" description="Polar residues" evidence="6">
    <location>
        <begin position="133"/>
        <end position="145"/>
    </location>
</feature>
<dbReference type="InterPro" id="IPR002200">
    <property type="entry name" value="Elicitin"/>
</dbReference>
<dbReference type="SMART" id="SM01187">
    <property type="entry name" value="Elicitin"/>
    <property type="match status" value="1"/>
</dbReference>
<organism evidence="8 9">
    <name type="scientific">Phytophthora ramorum</name>
    <name type="common">Sudden oak death agent</name>
    <dbReference type="NCBI Taxonomy" id="164328"/>
    <lineage>
        <taxon>Eukaryota</taxon>
        <taxon>Sar</taxon>
        <taxon>Stramenopiles</taxon>
        <taxon>Oomycota</taxon>
        <taxon>Peronosporomycetes</taxon>
        <taxon>Peronosporales</taxon>
        <taxon>Peronosporaceae</taxon>
        <taxon>Phytophthora</taxon>
    </lineage>
</organism>
<sequence length="312" mass="34197">MQTVSLVLLFFGLLVWVAPAANAAACNSTELEEALHPLYANPNYPVCVSNVGVALPFTSPPTTAQIAAMCASAACEALIAIAITLDLPDCEVVVDGVAYNVLLVRARRVQQCSSASLSSSITASVSSSEAGAETNTSMEPRTGSSCEEDTAAAAKVSERKRLKHREYVKKSYKKKLYVDADTMLFYRRIAPPADSSRAVKTVFLLARRPIQEGYLLLFRSFDKELVQFEEVDADGVPEIRLGPDAADKLMSAEMWVDKYIWVLFYNVPTEPKQCLFHFGGATTTSIWLREVLFIAIRWESMAVGSQFTLTAE</sequence>
<evidence type="ECO:0000256" key="6">
    <source>
        <dbReference type="SAM" id="MobiDB-lite"/>
    </source>
</evidence>
<reference evidence="8" key="2">
    <citation type="submission" date="2015-06" db="UniProtKB">
        <authorList>
            <consortium name="EnsemblProtists"/>
        </authorList>
    </citation>
    <scope>IDENTIFICATION</scope>
    <source>
        <strain evidence="8">Pr102</strain>
    </source>
</reference>
<evidence type="ECO:0000313" key="9">
    <source>
        <dbReference type="Proteomes" id="UP000005238"/>
    </source>
</evidence>
<keyword evidence="9" id="KW-1185">Reference proteome</keyword>
<evidence type="ECO:0000256" key="2">
    <source>
        <dbReference type="ARBA" id="ARBA00009544"/>
    </source>
</evidence>
<dbReference type="Pfam" id="PF00964">
    <property type="entry name" value="Elicitin"/>
    <property type="match status" value="1"/>
</dbReference>
<evidence type="ECO:0000256" key="5">
    <source>
        <dbReference type="ARBA" id="ARBA00023157"/>
    </source>
</evidence>
<dbReference type="GO" id="GO:0005576">
    <property type="term" value="C:extracellular region"/>
    <property type="evidence" value="ECO:0007669"/>
    <property type="project" value="UniProtKB-SubCell"/>
</dbReference>
<comment type="similarity">
    <text evidence="2">Belongs to the elicitin family.</text>
</comment>
<evidence type="ECO:0000256" key="4">
    <source>
        <dbReference type="ARBA" id="ARBA00022978"/>
    </source>
</evidence>
<evidence type="ECO:0000256" key="7">
    <source>
        <dbReference type="SAM" id="SignalP"/>
    </source>
</evidence>
<dbReference type="InParanoid" id="H3GVU8"/>
<dbReference type="HOGENOM" id="CLU_892739_0_0_1"/>
<feature type="region of interest" description="Disordered" evidence="6">
    <location>
        <begin position="128"/>
        <end position="150"/>
    </location>
</feature>
<evidence type="ECO:0000256" key="1">
    <source>
        <dbReference type="ARBA" id="ARBA00004613"/>
    </source>
</evidence>
<accession>H3GVU8</accession>
<keyword evidence="5" id="KW-1015">Disulfide bond</keyword>
<dbReference type="SUPFAM" id="SSF48647">
    <property type="entry name" value="Fungal elicitin"/>
    <property type="match status" value="1"/>
</dbReference>
<keyword evidence="4" id="KW-0928">Hypersensitive response elicitation</keyword>
<keyword evidence="7" id="KW-0732">Signal</keyword>
<proteinExistence type="inferred from homology"/>
<dbReference type="VEuPathDB" id="FungiDB:KRP22_3839"/>
<feature type="chain" id="PRO_5003587851" evidence="7">
    <location>
        <begin position="24"/>
        <end position="312"/>
    </location>
</feature>
<dbReference type="AlphaFoldDB" id="H3GVU8"/>
<feature type="signal peptide" evidence="7">
    <location>
        <begin position="1"/>
        <end position="23"/>
    </location>
</feature>
<dbReference type="EMBL" id="DS566057">
    <property type="status" value="NOT_ANNOTATED_CDS"/>
    <property type="molecule type" value="Genomic_DNA"/>
</dbReference>
<dbReference type="Proteomes" id="UP000005238">
    <property type="component" value="Unassembled WGS sequence"/>
</dbReference>
<dbReference type="VEuPathDB" id="FungiDB:KRP23_12837"/>
<name>H3GVU8_PHYRM</name>
<dbReference type="EnsemblProtists" id="Phyra81529">
    <property type="protein sequence ID" value="Phyra81529"/>
    <property type="gene ID" value="Phyra81529"/>
</dbReference>
<reference evidence="9" key="1">
    <citation type="journal article" date="2006" name="Science">
        <title>Phytophthora genome sequences uncover evolutionary origins and mechanisms of pathogenesis.</title>
        <authorList>
            <person name="Tyler B.M."/>
            <person name="Tripathy S."/>
            <person name="Zhang X."/>
            <person name="Dehal P."/>
            <person name="Jiang R.H."/>
            <person name="Aerts A."/>
            <person name="Arredondo F.D."/>
            <person name="Baxter L."/>
            <person name="Bensasson D."/>
            <person name="Beynon J.L."/>
            <person name="Chapman J."/>
            <person name="Damasceno C.M."/>
            <person name="Dorrance A.E."/>
            <person name="Dou D."/>
            <person name="Dickerman A.W."/>
            <person name="Dubchak I.L."/>
            <person name="Garbelotto M."/>
            <person name="Gijzen M."/>
            <person name="Gordon S.G."/>
            <person name="Govers F."/>
            <person name="Grunwald N.J."/>
            <person name="Huang W."/>
            <person name="Ivors K.L."/>
            <person name="Jones R.W."/>
            <person name="Kamoun S."/>
            <person name="Krampis K."/>
            <person name="Lamour K.H."/>
            <person name="Lee M.K."/>
            <person name="McDonald W.H."/>
            <person name="Medina M."/>
            <person name="Meijer H.J."/>
            <person name="Nordberg E.K."/>
            <person name="Maclean D.J."/>
            <person name="Ospina-Giraldo M.D."/>
            <person name="Morris P.F."/>
            <person name="Phuntumart V."/>
            <person name="Putnam N.H."/>
            <person name="Rash S."/>
            <person name="Rose J.K."/>
            <person name="Sakihama Y."/>
            <person name="Salamov A.A."/>
            <person name="Savidor A."/>
            <person name="Scheuring C.F."/>
            <person name="Smith B.M."/>
            <person name="Sobral B.W."/>
            <person name="Terry A."/>
            <person name="Torto-Alalibo T.A."/>
            <person name="Win J."/>
            <person name="Xu Z."/>
            <person name="Zhang H."/>
            <person name="Grigoriev I.V."/>
            <person name="Rokhsar D.S."/>
            <person name="Boore J.L."/>
        </authorList>
    </citation>
    <scope>NUCLEOTIDE SEQUENCE [LARGE SCALE GENOMIC DNA]</scope>
    <source>
        <strain evidence="9">Pr102</strain>
    </source>
</reference>
<dbReference type="eggNOG" id="ENOG502SHA4">
    <property type="taxonomic scope" value="Eukaryota"/>
</dbReference>
<dbReference type="GO" id="GO:0052040">
    <property type="term" value="P:symbiont-mediated perturbation of host programmed cell death"/>
    <property type="evidence" value="ECO:0007669"/>
    <property type="project" value="UniProtKB-KW"/>
</dbReference>
<protein>
    <submittedName>
        <fullName evidence="8">Elicitin-like protein RAL12</fullName>
    </submittedName>
</protein>
<dbReference type="VEuPathDB" id="FungiDB:KRP23_12836"/>